<dbReference type="AlphaFoldDB" id="A0A8H5G0P4"/>
<feature type="compositionally biased region" description="Basic and acidic residues" evidence="2">
    <location>
        <begin position="11"/>
        <end position="22"/>
    </location>
</feature>
<dbReference type="InterPro" id="IPR023214">
    <property type="entry name" value="HAD_sf"/>
</dbReference>
<dbReference type="Proteomes" id="UP000559027">
    <property type="component" value="Unassembled WGS sequence"/>
</dbReference>
<gene>
    <name evidence="3" type="ORF">D9756_004052</name>
</gene>
<evidence type="ECO:0000313" key="3">
    <source>
        <dbReference type="EMBL" id="KAF5356114.1"/>
    </source>
</evidence>
<dbReference type="Pfam" id="PF06941">
    <property type="entry name" value="NT5C"/>
    <property type="match status" value="1"/>
</dbReference>
<evidence type="ECO:0000256" key="2">
    <source>
        <dbReference type="SAM" id="MobiDB-lite"/>
    </source>
</evidence>
<dbReference type="SUPFAM" id="SSF56784">
    <property type="entry name" value="HAD-like"/>
    <property type="match status" value="1"/>
</dbReference>
<dbReference type="PANTHER" id="PTHR35134:SF2">
    <property type="entry name" value="NUCLEOTIDASE YQFW-RELATED"/>
    <property type="match status" value="1"/>
</dbReference>
<organism evidence="3 4">
    <name type="scientific">Leucocoprinus leucothites</name>
    <dbReference type="NCBI Taxonomy" id="201217"/>
    <lineage>
        <taxon>Eukaryota</taxon>
        <taxon>Fungi</taxon>
        <taxon>Dikarya</taxon>
        <taxon>Basidiomycota</taxon>
        <taxon>Agaricomycotina</taxon>
        <taxon>Agaricomycetes</taxon>
        <taxon>Agaricomycetidae</taxon>
        <taxon>Agaricales</taxon>
        <taxon>Agaricineae</taxon>
        <taxon>Agaricaceae</taxon>
        <taxon>Leucocoprinus</taxon>
    </lineage>
</organism>
<proteinExistence type="predicted"/>
<dbReference type="GO" id="GO:0008253">
    <property type="term" value="F:5'-nucleotidase activity"/>
    <property type="evidence" value="ECO:0007669"/>
    <property type="project" value="InterPro"/>
</dbReference>
<dbReference type="OrthoDB" id="10248475at2759"/>
<accession>A0A8H5G0P4</accession>
<sequence length="301" mass="34157">MSAAASCLELESSRVEGAKTPDESAVPRQNDTKDLSMQHEHEVLEKKLAGIAPPGSSTSIIAVDLDDVLCQTNEAVSEWHNEVYGTKMDISNFYYYYYWKNPFWGTIKETFDKVKDFYKTDKIYQAAPVPGAREGIQTLKDMGFRLIIVTARQEDNADESWEWVSKYFPGLFDSIICTGQFKDAHKTGHEVVTKLSKSQVCYDLGAKLLIDDSSENALQCATATHPTPVLLFGDYEWNKRVSGPNDAHDDMSFNIRFKACGGKEFWKEETLSIPEGVQLWRAKDWSEVIRWARQARVDGRI</sequence>
<dbReference type="InterPro" id="IPR010708">
    <property type="entry name" value="5'(3')-deoxyribonucleotidase"/>
</dbReference>
<dbReference type="EMBL" id="JAACJO010000007">
    <property type="protein sequence ID" value="KAF5356114.1"/>
    <property type="molecule type" value="Genomic_DNA"/>
</dbReference>
<dbReference type="GO" id="GO:0009264">
    <property type="term" value="P:deoxyribonucleotide catabolic process"/>
    <property type="evidence" value="ECO:0007669"/>
    <property type="project" value="InterPro"/>
</dbReference>
<dbReference type="InterPro" id="IPR036412">
    <property type="entry name" value="HAD-like_sf"/>
</dbReference>
<protein>
    <submittedName>
        <fullName evidence="3">Uncharacterized protein</fullName>
    </submittedName>
</protein>
<evidence type="ECO:0000256" key="1">
    <source>
        <dbReference type="PIRSR" id="PIRSR610708-1"/>
    </source>
</evidence>
<feature type="compositionally biased region" description="Low complexity" evidence="2">
    <location>
        <begin position="1"/>
        <end position="10"/>
    </location>
</feature>
<reference evidence="3 4" key="1">
    <citation type="journal article" date="2020" name="ISME J.">
        <title>Uncovering the hidden diversity of litter-decomposition mechanisms in mushroom-forming fungi.</title>
        <authorList>
            <person name="Floudas D."/>
            <person name="Bentzer J."/>
            <person name="Ahren D."/>
            <person name="Johansson T."/>
            <person name="Persson P."/>
            <person name="Tunlid A."/>
        </authorList>
    </citation>
    <scope>NUCLEOTIDE SEQUENCE [LARGE SCALE GENOMIC DNA]</scope>
    <source>
        <strain evidence="3 4">CBS 146.42</strain>
    </source>
</reference>
<dbReference type="PANTHER" id="PTHR35134">
    <property type="entry name" value="NUCLEOTIDASE YQFW-RELATED"/>
    <property type="match status" value="1"/>
</dbReference>
<evidence type="ECO:0000313" key="4">
    <source>
        <dbReference type="Proteomes" id="UP000559027"/>
    </source>
</evidence>
<feature type="region of interest" description="Disordered" evidence="2">
    <location>
        <begin position="1"/>
        <end position="31"/>
    </location>
</feature>
<dbReference type="Gene3D" id="3.40.50.1000">
    <property type="entry name" value="HAD superfamily/HAD-like"/>
    <property type="match status" value="1"/>
</dbReference>
<name>A0A8H5G0P4_9AGAR</name>
<keyword evidence="4" id="KW-1185">Reference proteome</keyword>
<feature type="active site" description="Proton donor" evidence="1">
    <location>
        <position position="66"/>
    </location>
</feature>
<dbReference type="InterPro" id="IPR052419">
    <property type="entry name" value="5_3-deoxyribonucleotidase-like"/>
</dbReference>
<feature type="active site" description="Nucleophile" evidence="1">
    <location>
        <position position="64"/>
    </location>
</feature>
<comment type="caution">
    <text evidence="3">The sequence shown here is derived from an EMBL/GenBank/DDBJ whole genome shotgun (WGS) entry which is preliminary data.</text>
</comment>